<sequence length="165" mass="17972">MAFTSISSIYIKPPNISTSSSKSPSPSKPFRIAYQLDTEEGNQFPDCCKSGYKVDTPKSKNWIRLVSTALAAAVVSFNSGNLPAVADLNKFEAETRGEFGIGSAAQFGSADLRKAVYVKENFSTPTYTAKVGVPYNQGKKNKMKPKFPFCVFKSPAVPHNLQCKD</sequence>
<dbReference type="PANTHER" id="PTHR47121:SF2">
    <property type="entry name" value="THYLAKOID LUMENAL PROTEIN TL20.3, CHLOROPLASTIC"/>
    <property type="match status" value="1"/>
</dbReference>
<dbReference type="Proteomes" id="UP001314170">
    <property type="component" value="Unassembled WGS sequence"/>
</dbReference>
<keyword evidence="2" id="KW-1185">Reference proteome</keyword>
<protein>
    <submittedName>
        <fullName evidence="1">Uncharacterized protein</fullName>
    </submittedName>
</protein>
<dbReference type="PANTHER" id="PTHR47121">
    <property type="entry name" value="THYLAKOID LUMENAL PROTEIN TL20.3, CHLOROPLASTIC"/>
    <property type="match status" value="1"/>
</dbReference>
<organism evidence="1 2">
    <name type="scientific">Dovyalis caffra</name>
    <dbReference type="NCBI Taxonomy" id="77055"/>
    <lineage>
        <taxon>Eukaryota</taxon>
        <taxon>Viridiplantae</taxon>
        <taxon>Streptophyta</taxon>
        <taxon>Embryophyta</taxon>
        <taxon>Tracheophyta</taxon>
        <taxon>Spermatophyta</taxon>
        <taxon>Magnoliopsida</taxon>
        <taxon>eudicotyledons</taxon>
        <taxon>Gunneridae</taxon>
        <taxon>Pentapetalae</taxon>
        <taxon>rosids</taxon>
        <taxon>fabids</taxon>
        <taxon>Malpighiales</taxon>
        <taxon>Salicaceae</taxon>
        <taxon>Flacourtieae</taxon>
        <taxon>Dovyalis</taxon>
    </lineage>
</organism>
<comment type="caution">
    <text evidence="1">The sequence shown here is derived from an EMBL/GenBank/DDBJ whole genome shotgun (WGS) entry which is preliminary data.</text>
</comment>
<gene>
    <name evidence="1" type="ORF">DCAF_LOCUS26060</name>
</gene>
<evidence type="ECO:0000313" key="1">
    <source>
        <dbReference type="EMBL" id="CAK7355798.1"/>
    </source>
</evidence>
<dbReference type="EMBL" id="CAWUPB010001197">
    <property type="protein sequence ID" value="CAK7355798.1"/>
    <property type="molecule type" value="Genomic_DNA"/>
</dbReference>
<reference evidence="1 2" key="1">
    <citation type="submission" date="2024-01" db="EMBL/GenBank/DDBJ databases">
        <authorList>
            <person name="Waweru B."/>
        </authorList>
    </citation>
    <scope>NUCLEOTIDE SEQUENCE [LARGE SCALE GENOMIC DNA]</scope>
</reference>
<evidence type="ECO:0000313" key="2">
    <source>
        <dbReference type="Proteomes" id="UP001314170"/>
    </source>
</evidence>
<proteinExistence type="predicted"/>
<dbReference type="AlphaFoldDB" id="A0AAV1SRN7"/>
<dbReference type="InterPro" id="IPR053285">
    <property type="entry name" value="Thylakoid_lumenal_pentapeptide"/>
</dbReference>
<name>A0AAV1SRN7_9ROSI</name>
<accession>A0AAV1SRN7</accession>